<keyword evidence="7" id="KW-1185">Reference proteome</keyword>
<reference evidence="6 7" key="1">
    <citation type="journal article" date="2020" name="mSystems">
        <title>Defining Genomic and Predicted Metabolic Features of the Acetobacterium Genus.</title>
        <authorList>
            <person name="Ross D.E."/>
            <person name="Marshall C.W."/>
            <person name="Gulliver D."/>
            <person name="May H.D."/>
            <person name="Norman R.S."/>
        </authorList>
    </citation>
    <scope>NUCLEOTIDE SEQUENCE [LARGE SCALE GENOMIC DNA]</scope>
    <source>
        <strain evidence="6 7">DSM 8238</strain>
    </source>
</reference>
<dbReference type="InterPro" id="IPR050109">
    <property type="entry name" value="HTH-type_TetR-like_transc_reg"/>
</dbReference>
<dbReference type="Proteomes" id="UP000603234">
    <property type="component" value="Unassembled WGS sequence"/>
</dbReference>
<organism evidence="6 7">
    <name type="scientific">Acetobacterium fimetarium</name>
    <dbReference type="NCBI Taxonomy" id="52691"/>
    <lineage>
        <taxon>Bacteria</taxon>
        <taxon>Bacillati</taxon>
        <taxon>Bacillota</taxon>
        <taxon>Clostridia</taxon>
        <taxon>Eubacteriales</taxon>
        <taxon>Eubacteriaceae</taxon>
        <taxon>Acetobacterium</taxon>
    </lineage>
</organism>
<dbReference type="SUPFAM" id="SSF46689">
    <property type="entry name" value="Homeodomain-like"/>
    <property type="match status" value="1"/>
</dbReference>
<comment type="caution">
    <text evidence="6">The sequence shown here is derived from an EMBL/GenBank/DDBJ whole genome shotgun (WGS) entry which is preliminary data.</text>
</comment>
<evidence type="ECO:0000313" key="6">
    <source>
        <dbReference type="EMBL" id="MBC3802932.1"/>
    </source>
</evidence>
<evidence type="ECO:0000313" key="7">
    <source>
        <dbReference type="Proteomes" id="UP000603234"/>
    </source>
</evidence>
<gene>
    <name evidence="6" type="ORF">GH808_00550</name>
</gene>
<keyword evidence="3" id="KW-0804">Transcription</keyword>
<evidence type="ECO:0000256" key="3">
    <source>
        <dbReference type="ARBA" id="ARBA00023163"/>
    </source>
</evidence>
<dbReference type="Gene3D" id="1.10.357.10">
    <property type="entry name" value="Tetracycline Repressor, domain 2"/>
    <property type="match status" value="1"/>
</dbReference>
<feature type="DNA-binding region" description="H-T-H motif" evidence="4">
    <location>
        <begin position="42"/>
        <end position="61"/>
    </location>
</feature>
<dbReference type="EMBL" id="WJBC01000001">
    <property type="protein sequence ID" value="MBC3802932.1"/>
    <property type="molecule type" value="Genomic_DNA"/>
</dbReference>
<dbReference type="InterPro" id="IPR001647">
    <property type="entry name" value="HTH_TetR"/>
</dbReference>
<dbReference type="PRINTS" id="PR00455">
    <property type="entry name" value="HTHTETR"/>
</dbReference>
<dbReference type="PROSITE" id="PS50977">
    <property type="entry name" value="HTH_TETR_2"/>
    <property type="match status" value="1"/>
</dbReference>
<evidence type="ECO:0000256" key="4">
    <source>
        <dbReference type="PROSITE-ProRule" id="PRU00335"/>
    </source>
</evidence>
<name>A0ABR6WQN9_9FIRM</name>
<evidence type="ECO:0000259" key="5">
    <source>
        <dbReference type="PROSITE" id="PS50977"/>
    </source>
</evidence>
<accession>A0ABR6WQN9</accession>
<dbReference type="Pfam" id="PF00440">
    <property type="entry name" value="TetR_N"/>
    <property type="match status" value="1"/>
</dbReference>
<evidence type="ECO:0000256" key="1">
    <source>
        <dbReference type="ARBA" id="ARBA00023015"/>
    </source>
</evidence>
<dbReference type="InterPro" id="IPR009057">
    <property type="entry name" value="Homeodomain-like_sf"/>
</dbReference>
<sequence>MNTVHLKMEGGRTMARIIENPKQLILSHAKEILYQQGYQKLSMRALSKACGIALGTIYNYYPTKKDLVFEMMTDYWQRFLDAVAEIIAADADIYPKLHRVFNELEIFIRNFRQYWLTPELYGDQAYSDGGLQKDHRFIDQLIDLIAAELTRAAADNTIQIRLGAHETAKFIIMNCITIVQMPLFRYQSFELFLKQLLE</sequence>
<keyword evidence="1" id="KW-0805">Transcription regulation</keyword>
<feature type="domain" description="HTH tetR-type" evidence="5">
    <location>
        <begin position="19"/>
        <end position="79"/>
    </location>
</feature>
<evidence type="ECO:0000256" key="2">
    <source>
        <dbReference type="ARBA" id="ARBA00023125"/>
    </source>
</evidence>
<protein>
    <submittedName>
        <fullName evidence="6">TetR family transcriptional regulator</fullName>
    </submittedName>
</protein>
<proteinExistence type="predicted"/>
<dbReference type="PANTHER" id="PTHR30055:SF234">
    <property type="entry name" value="HTH-TYPE TRANSCRIPTIONAL REGULATOR BETI"/>
    <property type="match status" value="1"/>
</dbReference>
<dbReference type="PANTHER" id="PTHR30055">
    <property type="entry name" value="HTH-TYPE TRANSCRIPTIONAL REGULATOR RUTR"/>
    <property type="match status" value="1"/>
</dbReference>
<keyword evidence="2 4" id="KW-0238">DNA-binding</keyword>